<dbReference type="GO" id="GO:0070967">
    <property type="term" value="F:coenzyme F420 binding"/>
    <property type="evidence" value="ECO:0007669"/>
    <property type="project" value="TreeGrafter"/>
</dbReference>
<sequence>MKTNFIFMNHTNTQEDAQKKTKPLTPKVKELIANTKSIILATVDAEGNPNSSYAPFVQIDNAFYILVSFMARHTKNLSEGRNASVMFIEDEAATKQVYARERLTIEAVVSQIERDTEEWNQIVGKLKVTHGKVVDVISEMKDFILIGLHPIKGSYVNGFGSAYFVDENLEILEHRNDVNHQSK</sequence>
<evidence type="ECO:0000313" key="3">
    <source>
        <dbReference type="EMBL" id="EJL70056.1"/>
    </source>
</evidence>
<evidence type="ECO:0000313" key="4">
    <source>
        <dbReference type="Proteomes" id="UP000007509"/>
    </source>
</evidence>
<evidence type="ECO:0000259" key="2">
    <source>
        <dbReference type="Pfam" id="PF01243"/>
    </source>
</evidence>
<dbReference type="Gene3D" id="2.30.110.10">
    <property type="entry name" value="Electron Transport, Fmn-binding Protein, Chain A"/>
    <property type="match status" value="1"/>
</dbReference>
<proteinExistence type="predicted"/>
<evidence type="ECO:0000256" key="1">
    <source>
        <dbReference type="ARBA" id="ARBA00023002"/>
    </source>
</evidence>
<dbReference type="GO" id="GO:0016627">
    <property type="term" value="F:oxidoreductase activity, acting on the CH-CH group of donors"/>
    <property type="evidence" value="ECO:0007669"/>
    <property type="project" value="TreeGrafter"/>
</dbReference>
<reference evidence="3 4" key="1">
    <citation type="journal article" date="2012" name="J. Bacteriol.">
        <title>Twenty-one genome sequences from Pseudomonas species and 19 genome sequences from diverse bacteria isolated from the rhizosphere and endosphere of Populus deltoides.</title>
        <authorList>
            <person name="Brown S.D."/>
            <person name="Utturkar S.M."/>
            <person name="Klingeman D.M."/>
            <person name="Johnson C.M."/>
            <person name="Martin S.L."/>
            <person name="Land M.L."/>
            <person name="Lu T.Y."/>
            <person name="Schadt C.W."/>
            <person name="Doktycz M.J."/>
            <person name="Pelletier D.A."/>
        </authorList>
    </citation>
    <scope>NUCLEOTIDE SEQUENCE [LARGE SCALE GENOMIC DNA]</scope>
    <source>
        <strain evidence="3 4">CF314</strain>
    </source>
</reference>
<dbReference type="SUPFAM" id="SSF50475">
    <property type="entry name" value="FMN-binding split barrel"/>
    <property type="match status" value="1"/>
</dbReference>
<dbReference type="EMBL" id="AKJY01000062">
    <property type="protein sequence ID" value="EJL70056.1"/>
    <property type="molecule type" value="Genomic_DNA"/>
</dbReference>
<dbReference type="PANTHER" id="PTHR35176">
    <property type="entry name" value="HEME OXYGENASE HI_0854-RELATED"/>
    <property type="match status" value="1"/>
</dbReference>
<dbReference type="InterPro" id="IPR014419">
    <property type="entry name" value="HutZ"/>
</dbReference>
<dbReference type="InterPro" id="IPR012349">
    <property type="entry name" value="Split_barrel_FMN-bd"/>
</dbReference>
<protein>
    <submittedName>
        <fullName evidence="3">Putative heme iron utilization protein</fullName>
    </submittedName>
</protein>
<dbReference type="Pfam" id="PF01243">
    <property type="entry name" value="PNPOx_N"/>
    <property type="match status" value="1"/>
</dbReference>
<accession>J3CF02</accession>
<feature type="domain" description="Pyridoxamine 5'-phosphate oxidase N-terminal" evidence="2">
    <location>
        <begin position="24"/>
        <end position="156"/>
    </location>
</feature>
<organism evidence="3 4">
    <name type="scientific">Chryseobacterium populi</name>
    <dbReference type="NCBI Taxonomy" id="1144316"/>
    <lineage>
        <taxon>Bacteria</taxon>
        <taxon>Pseudomonadati</taxon>
        <taxon>Bacteroidota</taxon>
        <taxon>Flavobacteriia</taxon>
        <taxon>Flavobacteriales</taxon>
        <taxon>Weeksellaceae</taxon>
        <taxon>Chryseobacterium group</taxon>
        <taxon>Chryseobacterium</taxon>
    </lineage>
</organism>
<dbReference type="Proteomes" id="UP000007509">
    <property type="component" value="Unassembled WGS sequence"/>
</dbReference>
<name>J3CF02_9FLAO</name>
<gene>
    <name evidence="3" type="ORF">PMI13_02911</name>
</gene>
<dbReference type="PANTHER" id="PTHR35176:SF6">
    <property type="entry name" value="HEME OXYGENASE HI_0854-RELATED"/>
    <property type="match status" value="1"/>
</dbReference>
<dbReference type="InterPro" id="IPR052019">
    <property type="entry name" value="F420H2_bilvrd_red/Heme_oxyg"/>
</dbReference>
<comment type="caution">
    <text evidence="3">The sequence shown here is derived from an EMBL/GenBank/DDBJ whole genome shotgun (WGS) entry which is preliminary data.</text>
</comment>
<dbReference type="PIRSF" id="PIRSF004633">
    <property type="entry name" value="UCP_PLP_oxd"/>
    <property type="match status" value="1"/>
</dbReference>
<dbReference type="InterPro" id="IPR011576">
    <property type="entry name" value="Pyridox_Oxase_N"/>
</dbReference>
<dbReference type="AlphaFoldDB" id="J3CF02"/>
<keyword evidence="4" id="KW-1185">Reference proteome</keyword>
<dbReference type="PATRIC" id="fig|1144316.3.peg.2930"/>
<dbReference type="GO" id="GO:0005829">
    <property type="term" value="C:cytosol"/>
    <property type="evidence" value="ECO:0007669"/>
    <property type="project" value="TreeGrafter"/>
</dbReference>
<keyword evidence="1" id="KW-0560">Oxidoreductase</keyword>